<dbReference type="SUPFAM" id="SSF46689">
    <property type="entry name" value="Homeodomain-like"/>
    <property type="match status" value="1"/>
</dbReference>
<dbReference type="EMBL" id="JAOZFC020000001">
    <property type="protein sequence ID" value="MDF9299703.1"/>
    <property type="molecule type" value="Genomic_DNA"/>
</dbReference>
<dbReference type="Proteomes" id="UP001146336">
    <property type="component" value="Unassembled WGS sequence"/>
</dbReference>
<keyword evidence="1 2" id="KW-0238">DNA-binding</keyword>
<dbReference type="PROSITE" id="PS50977">
    <property type="entry name" value="HTH_TETR_2"/>
    <property type="match status" value="1"/>
</dbReference>
<proteinExistence type="predicted"/>
<feature type="DNA-binding region" description="H-T-H motif" evidence="2">
    <location>
        <begin position="31"/>
        <end position="50"/>
    </location>
</feature>
<accession>A0ABT6D4W0</accession>
<evidence type="ECO:0000313" key="5">
    <source>
        <dbReference type="Proteomes" id="UP001146336"/>
    </source>
</evidence>
<dbReference type="Pfam" id="PF14278">
    <property type="entry name" value="TetR_C_8"/>
    <property type="match status" value="1"/>
</dbReference>
<evidence type="ECO:0000313" key="4">
    <source>
        <dbReference type="EMBL" id="MDF9299703.1"/>
    </source>
</evidence>
<dbReference type="Gene3D" id="1.10.357.10">
    <property type="entry name" value="Tetracycline Repressor, domain 2"/>
    <property type="match status" value="1"/>
</dbReference>
<reference evidence="4" key="1">
    <citation type="submission" date="2023-03" db="EMBL/GenBank/DDBJ databases">
        <title>Comparative genomics of Weissella fermenti BK2, and weissella type species.</title>
        <authorList>
            <person name="Lee J.K."/>
            <person name="Baek J.H."/>
            <person name="Kim J.M."/>
            <person name="Choi D.G."/>
            <person name="Jeon C.O."/>
        </authorList>
    </citation>
    <scope>NUCLEOTIDE SEQUENCE</scope>
    <source>
        <strain evidence="4">BK2</strain>
    </source>
</reference>
<organism evidence="4 5">
    <name type="scientific">Weissella fermenti</name>
    <dbReference type="NCBI Taxonomy" id="2987699"/>
    <lineage>
        <taxon>Bacteria</taxon>
        <taxon>Bacillati</taxon>
        <taxon>Bacillota</taxon>
        <taxon>Bacilli</taxon>
        <taxon>Lactobacillales</taxon>
        <taxon>Lactobacillaceae</taxon>
        <taxon>Weissella</taxon>
    </lineage>
</organism>
<dbReference type="InterPro" id="IPR039532">
    <property type="entry name" value="TetR_C_Firmicutes"/>
</dbReference>
<dbReference type="InterPro" id="IPR050624">
    <property type="entry name" value="HTH-type_Tx_Regulator"/>
</dbReference>
<evidence type="ECO:0000256" key="2">
    <source>
        <dbReference type="PROSITE-ProRule" id="PRU00335"/>
    </source>
</evidence>
<protein>
    <submittedName>
        <fullName evidence="4">TetR/AcrR family transcriptional regulator</fullName>
    </submittedName>
</protein>
<evidence type="ECO:0000256" key="1">
    <source>
        <dbReference type="ARBA" id="ARBA00023125"/>
    </source>
</evidence>
<feature type="domain" description="HTH tetR-type" evidence="3">
    <location>
        <begin position="8"/>
        <end position="68"/>
    </location>
</feature>
<dbReference type="PANTHER" id="PTHR43479:SF7">
    <property type="entry name" value="TETR-FAMILY TRANSCRIPTIONAL REGULATOR"/>
    <property type="match status" value="1"/>
</dbReference>
<name>A0ABT6D4W0_9LACO</name>
<keyword evidence="5" id="KW-1185">Reference proteome</keyword>
<comment type="caution">
    <text evidence="4">The sequence shown here is derived from an EMBL/GenBank/DDBJ whole genome shotgun (WGS) entry which is preliminary data.</text>
</comment>
<gene>
    <name evidence="4" type="ORF">OIT47_005340</name>
</gene>
<dbReference type="PANTHER" id="PTHR43479">
    <property type="entry name" value="ACREF/ENVCD OPERON REPRESSOR-RELATED"/>
    <property type="match status" value="1"/>
</dbReference>
<dbReference type="InterPro" id="IPR001647">
    <property type="entry name" value="HTH_TetR"/>
</dbReference>
<sequence>MTIDRRIKKTQVALSDALLSLLPTTPLNKITIKSIVDIANVSRSTFYVHFDDVFDLYDQTVNELLVGLVNQITADYPDLSEDSFSLLVSNLVSYIDDHKHAFVVLTQSQNTDLFGRMIPIFIEEILLLEHLDRNNPTDYYGVTYSVTGTIGVVNQWLQDGAQTDKQVIISILTTIFEEY</sequence>
<evidence type="ECO:0000259" key="3">
    <source>
        <dbReference type="PROSITE" id="PS50977"/>
    </source>
</evidence>
<dbReference type="InterPro" id="IPR009057">
    <property type="entry name" value="Homeodomain-like_sf"/>
</dbReference>
<dbReference type="RefSeq" id="WP_199404352.1">
    <property type="nucleotide sequence ID" value="NZ_JAOZFC020000001.1"/>
</dbReference>